<dbReference type="Pfam" id="PF03770">
    <property type="entry name" value="IPK"/>
    <property type="match status" value="1"/>
</dbReference>
<dbReference type="InterPro" id="IPR005522">
    <property type="entry name" value="IPK"/>
</dbReference>
<dbReference type="PANTHER" id="PTHR12400">
    <property type="entry name" value="INOSITOL POLYPHOSPHATE KINASE"/>
    <property type="match status" value="1"/>
</dbReference>
<comment type="similarity">
    <text evidence="1 8">Belongs to the inositol phosphokinase (IPK) family.</text>
</comment>
<dbReference type="OrthoDB" id="5958943at2759"/>
<dbReference type="PANTHER" id="PTHR12400:SF51">
    <property type="entry name" value="INOSITOL POLYPHOSPHATE MULTIKINASE"/>
    <property type="match status" value="1"/>
</dbReference>
<comment type="catalytic activity">
    <reaction evidence="6">
        <text>1D-myo-inositol 1,4,5-trisphosphate + 2 ATP = 1D-myo-inositol 1,3,4,5,6-pentakisphosphate + 2 ADP + 2 H(+)</text>
        <dbReference type="Rhea" id="RHEA:32359"/>
        <dbReference type="ChEBI" id="CHEBI:15378"/>
        <dbReference type="ChEBI" id="CHEBI:30616"/>
        <dbReference type="ChEBI" id="CHEBI:57733"/>
        <dbReference type="ChEBI" id="CHEBI:203600"/>
        <dbReference type="ChEBI" id="CHEBI:456216"/>
        <dbReference type="EC" id="2.7.1.151"/>
    </reaction>
</comment>
<evidence type="ECO:0000256" key="3">
    <source>
        <dbReference type="ARBA" id="ARBA00022741"/>
    </source>
</evidence>
<name>A0A154PDX8_DUFNO</name>
<sequence length="436" mass="50113">MTTVDTQTDKTLCHLDKLQSTELAEISPSCGFHDEISPLETQVAGHPSDDKRRMIGMLRRPDGRVLKPVVKPLLGKREIAFYESLEESEDPVMLQLKNYVPKYYGTTELQIFGKRVTFLTLKDIIDGMAEPCVMDIKIGRRTWDPLATPQKRATEELKYAESKRTYGFCITGFQVYCLSSGQLKKFGKHYGKTLDAKGVIEALKMFLNISPARPPCRQLIVQLLSFLWKILLFFRTQRLFRFYSSSLLVAYDAKRLQHYLRLNETNTRRSTSHVANSFPATSNHATVSNVFRDVNEGTCNTIIADTNRNRTMERVHFIKRSISLRSDSGTTGREKTLNRSGSCSPDFRVDRFCHTHSYINNFDDDIIKMREDYNDLLSNLSSSSEEKLNWVRINMIDFTHVFPAEDRNTLDLNYLEGIENLIKLVEMFLVPKDNAA</sequence>
<accession>A0A154PDX8</accession>
<keyword evidence="5" id="KW-0067">ATP-binding</keyword>
<dbReference type="GO" id="GO:0005737">
    <property type="term" value="C:cytoplasm"/>
    <property type="evidence" value="ECO:0007669"/>
    <property type="project" value="TreeGrafter"/>
</dbReference>
<evidence type="ECO:0000256" key="7">
    <source>
        <dbReference type="ARBA" id="ARBA00036525"/>
    </source>
</evidence>
<evidence type="ECO:0000313" key="9">
    <source>
        <dbReference type="EMBL" id="KZC10062.1"/>
    </source>
</evidence>
<dbReference type="GO" id="GO:0005634">
    <property type="term" value="C:nucleus"/>
    <property type="evidence" value="ECO:0007669"/>
    <property type="project" value="TreeGrafter"/>
</dbReference>
<keyword evidence="4 8" id="KW-0418">Kinase</keyword>
<protein>
    <recommendedName>
        <fullName evidence="8">Kinase</fullName>
        <ecNumber evidence="8">2.7.-.-</ecNumber>
    </recommendedName>
</protein>
<dbReference type="SUPFAM" id="SSF56104">
    <property type="entry name" value="SAICAR synthase-like"/>
    <property type="match status" value="1"/>
</dbReference>
<dbReference type="GO" id="GO:0008440">
    <property type="term" value="F:inositol-1,4,5-trisphosphate 3-kinase activity"/>
    <property type="evidence" value="ECO:0007669"/>
    <property type="project" value="TreeGrafter"/>
</dbReference>
<gene>
    <name evidence="9" type="ORF">WN55_01813</name>
</gene>
<evidence type="ECO:0000256" key="6">
    <source>
        <dbReference type="ARBA" id="ARBA00036164"/>
    </source>
</evidence>
<evidence type="ECO:0000256" key="4">
    <source>
        <dbReference type="ARBA" id="ARBA00022777"/>
    </source>
</evidence>
<keyword evidence="3" id="KW-0547">Nucleotide-binding</keyword>
<dbReference type="EC" id="2.7.-.-" evidence="8"/>
<dbReference type="Proteomes" id="UP000076502">
    <property type="component" value="Unassembled WGS sequence"/>
</dbReference>
<keyword evidence="2 8" id="KW-0808">Transferase</keyword>
<dbReference type="GO" id="GO:0032958">
    <property type="term" value="P:inositol phosphate biosynthetic process"/>
    <property type="evidence" value="ECO:0007669"/>
    <property type="project" value="InterPro"/>
</dbReference>
<reference evidence="9 10" key="1">
    <citation type="submission" date="2015-07" db="EMBL/GenBank/DDBJ databases">
        <title>The genome of Dufourea novaeangliae.</title>
        <authorList>
            <person name="Pan H."/>
            <person name="Kapheim K."/>
        </authorList>
    </citation>
    <scope>NUCLEOTIDE SEQUENCE [LARGE SCALE GENOMIC DNA]</scope>
    <source>
        <strain evidence="9">0120121106</strain>
        <tissue evidence="9">Whole body</tissue>
    </source>
</reference>
<dbReference type="EMBL" id="KQ434885">
    <property type="protein sequence ID" value="KZC10062.1"/>
    <property type="molecule type" value="Genomic_DNA"/>
</dbReference>
<dbReference type="STRING" id="178035.A0A154PDX8"/>
<evidence type="ECO:0000256" key="5">
    <source>
        <dbReference type="ARBA" id="ARBA00022840"/>
    </source>
</evidence>
<proteinExistence type="inferred from homology"/>
<evidence type="ECO:0000256" key="2">
    <source>
        <dbReference type="ARBA" id="ARBA00022679"/>
    </source>
</evidence>
<comment type="catalytic activity">
    <reaction evidence="7">
        <text>1D-myo-inositol 1,3,4,6-tetrakisphosphate + ATP = 1D-myo-inositol 1,3,4,5,6-pentakisphosphate + ADP + H(+)</text>
        <dbReference type="Rhea" id="RHEA:12717"/>
        <dbReference type="ChEBI" id="CHEBI:15378"/>
        <dbReference type="ChEBI" id="CHEBI:30616"/>
        <dbReference type="ChEBI" id="CHEBI:57660"/>
        <dbReference type="ChEBI" id="CHEBI:57733"/>
        <dbReference type="ChEBI" id="CHEBI:456216"/>
        <dbReference type="EC" id="2.7.1.140"/>
    </reaction>
</comment>
<dbReference type="GO" id="GO:0005524">
    <property type="term" value="F:ATP binding"/>
    <property type="evidence" value="ECO:0007669"/>
    <property type="project" value="UniProtKB-KW"/>
</dbReference>
<evidence type="ECO:0000313" key="10">
    <source>
        <dbReference type="Proteomes" id="UP000076502"/>
    </source>
</evidence>
<dbReference type="InterPro" id="IPR038286">
    <property type="entry name" value="IPK_sf"/>
</dbReference>
<organism evidence="9 10">
    <name type="scientific">Dufourea novaeangliae</name>
    <name type="common">Sweat bee</name>
    <dbReference type="NCBI Taxonomy" id="178035"/>
    <lineage>
        <taxon>Eukaryota</taxon>
        <taxon>Metazoa</taxon>
        <taxon>Ecdysozoa</taxon>
        <taxon>Arthropoda</taxon>
        <taxon>Hexapoda</taxon>
        <taxon>Insecta</taxon>
        <taxon>Pterygota</taxon>
        <taxon>Neoptera</taxon>
        <taxon>Endopterygota</taxon>
        <taxon>Hymenoptera</taxon>
        <taxon>Apocrita</taxon>
        <taxon>Aculeata</taxon>
        <taxon>Apoidea</taxon>
        <taxon>Anthophila</taxon>
        <taxon>Halictidae</taxon>
        <taxon>Rophitinae</taxon>
        <taxon>Dufourea</taxon>
    </lineage>
</organism>
<dbReference type="Gene3D" id="3.30.470.160">
    <property type="entry name" value="Inositol polyphosphate kinase"/>
    <property type="match status" value="1"/>
</dbReference>
<keyword evidence="10" id="KW-1185">Reference proteome</keyword>
<dbReference type="OMA" id="TGCQEVA"/>
<dbReference type="AlphaFoldDB" id="A0A154PDX8"/>
<evidence type="ECO:0000256" key="1">
    <source>
        <dbReference type="ARBA" id="ARBA00007374"/>
    </source>
</evidence>
<dbReference type="GO" id="GO:0047326">
    <property type="term" value="F:inositol-1,3,4,6-tetrakisphosphate 5-kinase activity"/>
    <property type="evidence" value="ECO:0007669"/>
    <property type="project" value="RHEA"/>
</dbReference>
<evidence type="ECO:0000256" key="8">
    <source>
        <dbReference type="RuleBase" id="RU363090"/>
    </source>
</evidence>